<evidence type="ECO:0000313" key="1">
    <source>
        <dbReference type="EMBL" id="KAJ9125451.1"/>
    </source>
</evidence>
<accession>A0ACC2XP85</accession>
<dbReference type="EMBL" id="JASBWU010000001">
    <property type="protein sequence ID" value="KAJ9125451.1"/>
    <property type="molecule type" value="Genomic_DNA"/>
</dbReference>
<proteinExistence type="predicted"/>
<comment type="caution">
    <text evidence="1">The sequence shown here is derived from an EMBL/GenBank/DDBJ whole genome shotgun (WGS) entry which is preliminary data.</text>
</comment>
<evidence type="ECO:0000313" key="2">
    <source>
        <dbReference type="Proteomes" id="UP001243375"/>
    </source>
</evidence>
<name>A0ACC2XP85_9TREE</name>
<gene>
    <name evidence="1" type="ORF">QFC22_000412</name>
</gene>
<sequence>MTPVNSYNSQCNYEELVDGVGNNKNLGVTDECLLLFGNGDGGGGPTPRMLSKLERISALATENPEVPNVKIGKPSEFFDSIAAKTRHGRDLATWRGELYFELHRGTYTSQADIKRGNRFMEKALRDLEYYGTLASLHDSSYKYPKAELDAAWKDTMLGQFHDVLPGTSIRKAIDDTLEMYEQQLAITAPLIQQALNVILPSAPTNNGHAEAAKNRTHIAAADPVRLHRCEVVSMDQSLASVAHLSRVQPHSSGAFALLCTDESGNNQIVDSPEGIRAPKAYQDGDAYIVENAHFRLTISNGRIISLIDLIDSRELILAGSSAETGGLITYDDFPLAYDAWDAEIYHLDCSHVIDFDEVKIQDNGPLRASLLATAKFGDSTVAMTFSLDAVMPDVEPSVRSWIRVETSVDWHETHTFLKCNTAAIYDTQYGLIDRPTHRNTTVDQAKFEVVAHRFADLSETGYGIALVADHKYGYAVEGNVMRLSLLRSSTAPDPLQDMGHHDFSFAIMPHTGRLVESSIPQDALRFTNPPILRAVASTESSLLAKSKITISGPRSRGIVLDAIKRGEDDVFDGSGSEKIIILRLYEGLGGRARGRLTFAGVRAKEVSYVNILEEDMPGTERDVKWSSEDGTLVVDLDVRGFEIKTLKVLVE</sequence>
<dbReference type="Proteomes" id="UP001243375">
    <property type="component" value="Unassembled WGS sequence"/>
</dbReference>
<protein>
    <submittedName>
        <fullName evidence="1">Uncharacterized protein</fullName>
    </submittedName>
</protein>
<reference evidence="1" key="1">
    <citation type="submission" date="2023-04" db="EMBL/GenBank/DDBJ databases">
        <title>Draft Genome sequencing of Naganishia species isolated from polar environments using Oxford Nanopore Technology.</title>
        <authorList>
            <person name="Leo P."/>
            <person name="Venkateswaran K."/>
        </authorList>
    </citation>
    <scope>NUCLEOTIDE SEQUENCE</scope>
    <source>
        <strain evidence="1">MNA-CCFEE 5425</strain>
    </source>
</reference>
<keyword evidence="2" id="KW-1185">Reference proteome</keyword>
<organism evidence="1 2">
    <name type="scientific">Naganishia vaughanmartiniae</name>
    <dbReference type="NCBI Taxonomy" id="1424756"/>
    <lineage>
        <taxon>Eukaryota</taxon>
        <taxon>Fungi</taxon>
        <taxon>Dikarya</taxon>
        <taxon>Basidiomycota</taxon>
        <taxon>Agaricomycotina</taxon>
        <taxon>Tremellomycetes</taxon>
        <taxon>Filobasidiales</taxon>
        <taxon>Filobasidiaceae</taxon>
        <taxon>Naganishia</taxon>
    </lineage>
</organism>